<evidence type="ECO:0000256" key="11">
    <source>
        <dbReference type="ARBA" id="ARBA00022989"/>
    </source>
</evidence>
<evidence type="ECO:0000259" key="16">
    <source>
        <dbReference type="SMART" id="SM00382"/>
    </source>
</evidence>
<organism evidence="17 18">
    <name type="scientific">Chrysochromulina tobinii</name>
    <dbReference type="NCBI Taxonomy" id="1460289"/>
    <lineage>
        <taxon>Eukaryota</taxon>
        <taxon>Haptista</taxon>
        <taxon>Haptophyta</taxon>
        <taxon>Prymnesiophyceae</taxon>
        <taxon>Prymnesiales</taxon>
        <taxon>Chrysochromulinaceae</taxon>
        <taxon>Chrysochromulina</taxon>
    </lineage>
</organism>
<keyword evidence="11" id="KW-1133">Transmembrane helix</keyword>
<dbReference type="GO" id="GO:0004176">
    <property type="term" value="F:ATP-dependent peptidase activity"/>
    <property type="evidence" value="ECO:0007669"/>
    <property type="project" value="TreeGrafter"/>
</dbReference>
<reference evidence="18" key="1">
    <citation type="journal article" date="2015" name="PLoS Genet.">
        <title>Genome Sequence and Transcriptome Analyses of Chrysochromulina tobin: Metabolic Tools for Enhanced Algal Fitness in the Prominent Order Prymnesiales (Haptophyceae).</title>
        <authorList>
            <person name="Hovde B.T."/>
            <person name="Deodato C.R."/>
            <person name="Hunsperger H.M."/>
            <person name="Ryken S.A."/>
            <person name="Yost W."/>
            <person name="Jha R.K."/>
            <person name="Patterson J."/>
            <person name="Monnat R.J. Jr."/>
            <person name="Barlow S.B."/>
            <person name="Starkenburg S.R."/>
            <person name="Cattolico R.A."/>
        </authorList>
    </citation>
    <scope>NUCLEOTIDE SEQUENCE</scope>
    <source>
        <strain evidence="18">CCMP291</strain>
    </source>
</reference>
<evidence type="ECO:0000256" key="6">
    <source>
        <dbReference type="ARBA" id="ARBA00022741"/>
    </source>
</evidence>
<evidence type="ECO:0000256" key="15">
    <source>
        <dbReference type="SAM" id="MobiDB-lite"/>
    </source>
</evidence>
<dbReference type="GO" id="GO:0016887">
    <property type="term" value="F:ATP hydrolysis activity"/>
    <property type="evidence" value="ECO:0007669"/>
    <property type="project" value="InterPro"/>
</dbReference>
<evidence type="ECO:0000256" key="4">
    <source>
        <dbReference type="ARBA" id="ARBA00022692"/>
    </source>
</evidence>
<accession>A0A0M0JY50</accession>
<dbReference type="GO" id="GO:0046872">
    <property type="term" value="F:metal ion binding"/>
    <property type="evidence" value="ECO:0007669"/>
    <property type="project" value="UniProtKB-KW"/>
</dbReference>
<dbReference type="GO" id="GO:0008237">
    <property type="term" value="F:metallopeptidase activity"/>
    <property type="evidence" value="ECO:0007669"/>
    <property type="project" value="UniProtKB-KW"/>
</dbReference>
<evidence type="ECO:0000256" key="1">
    <source>
        <dbReference type="ARBA" id="ARBA00001947"/>
    </source>
</evidence>
<proteinExistence type="inferred from homology"/>
<evidence type="ECO:0000256" key="7">
    <source>
        <dbReference type="ARBA" id="ARBA00022801"/>
    </source>
</evidence>
<keyword evidence="18" id="KW-1185">Reference proteome</keyword>
<dbReference type="AlphaFoldDB" id="A0A0M0JY50"/>
<keyword evidence="8" id="KW-0862">Zinc</keyword>
<evidence type="ECO:0000313" key="18">
    <source>
        <dbReference type="Proteomes" id="UP000037460"/>
    </source>
</evidence>
<name>A0A0M0JY50_9EUKA</name>
<dbReference type="InterPro" id="IPR003593">
    <property type="entry name" value="AAA+_ATPase"/>
</dbReference>
<evidence type="ECO:0000256" key="12">
    <source>
        <dbReference type="ARBA" id="ARBA00023049"/>
    </source>
</evidence>
<keyword evidence="3 17" id="KW-0645">Protease</keyword>
<dbReference type="Proteomes" id="UP000037460">
    <property type="component" value="Unassembled WGS sequence"/>
</dbReference>
<evidence type="ECO:0000256" key="8">
    <source>
        <dbReference type="ARBA" id="ARBA00022833"/>
    </source>
</evidence>
<evidence type="ECO:0000256" key="10">
    <source>
        <dbReference type="ARBA" id="ARBA00022946"/>
    </source>
</evidence>
<protein>
    <submittedName>
        <fullName evidence="17">ATP-dependent metalloprotease</fullName>
    </submittedName>
</protein>
<keyword evidence="12 17" id="KW-0482">Metalloprotease</keyword>
<dbReference type="Gene3D" id="3.40.50.300">
    <property type="entry name" value="P-loop containing nucleotide triphosphate hydrolases"/>
    <property type="match status" value="1"/>
</dbReference>
<dbReference type="Pfam" id="PF00004">
    <property type="entry name" value="AAA"/>
    <property type="match status" value="1"/>
</dbReference>
<dbReference type="SMART" id="SM00382">
    <property type="entry name" value="AAA"/>
    <property type="match status" value="1"/>
</dbReference>
<evidence type="ECO:0000256" key="5">
    <source>
        <dbReference type="ARBA" id="ARBA00022723"/>
    </source>
</evidence>
<comment type="caution">
    <text evidence="17">The sequence shown here is derived from an EMBL/GenBank/DDBJ whole genome shotgun (WGS) entry which is preliminary data.</text>
</comment>
<evidence type="ECO:0000256" key="9">
    <source>
        <dbReference type="ARBA" id="ARBA00022840"/>
    </source>
</evidence>
<dbReference type="InterPro" id="IPR027417">
    <property type="entry name" value="P-loop_NTPase"/>
</dbReference>
<keyword evidence="10" id="KW-0809">Transit peptide</keyword>
<evidence type="ECO:0000256" key="3">
    <source>
        <dbReference type="ARBA" id="ARBA00022670"/>
    </source>
</evidence>
<keyword evidence="13" id="KW-0472">Membrane</keyword>
<dbReference type="OrthoDB" id="1413014at2759"/>
<dbReference type="EMBL" id="JWZX01002057">
    <property type="protein sequence ID" value="KOO31247.1"/>
    <property type="molecule type" value="Genomic_DNA"/>
</dbReference>
<dbReference type="PANTHER" id="PTHR23076">
    <property type="entry name" value="METALLOPROTEASE M41 FTSH"/>
    <property type="match status" value="1"/>
</dbReference>
<dbReference type="InterPro" id="IPR003960">
    <property type="entry name" value="ATPase_AAA_CS"/>
</dbReference>
<comment type="cofactor">
    <cofactor evidence="1">
        <name>Zn(2+)</name>
        <dbReference type="ChEBI" id="CHEBI:29105"/>
    </cofactor>
</comment>
<dbReference type="GO" id="GO:0006508">
    <property type="term" value="P:proteolysis"/>
    <property type="evidence" value="ECO:0007669"/>
    <property type="project" value="UniProtKB-KW"/>
</dbReference>
<dbReference type="InterPro" id="IPR003959">
    <property type="entry name" value="ATPase_AAA_core"/>
</dbReference>
<keyword evidence="6 14" id="KW-0547">Nucleotide-binding</keyword>
<dbReference type="SUPFAM" id="SSF52540">
    <property type="entry name" value="P-loop containing nucleoside triphosphate hydrolases"/>
    <property type="match status" value="1"/>
</dbReference>
<evidence type="ECO:0000313" key="17">
    <source>
        <dbReference type="EMBL" id="KOO31247.1"/>
    </source>
</evidence>
<keyword evidence="5" id="KW-0479">Metal-binding</keyword>
<gene>
    <name evidence="17" type="ORF">Ctob_007444</name>
</gene>
<dbReference type="GO" id="GO:0005524">
    <property type="term" value="F:ATP binding"/>
    <property type="evidence" value="ECO:0007669"/>
    <property type="project" value="UniProtKB-KW"/>
</dbReference>
<comment type="subcellular location">
    <subcellularLocation>
        <location evidence="2">Membrane</location>
        <topology evidence="2">Multi-pass membrane protein</topology>
    </subcellularLocation>
</comment>
<comment type="similarity">
    <text evidence="14">Belongs to the AAA ATPase family.</text>
</comment>
<evidence type="ECO:0000256" key="14">
    <source>
        <dbReference type="RuleBase" id="RU003651"/>
    </source>
</evidence>
<keyword evidence="9 14" id="KW-0067">ATP-binding</keyword>
<keyword evidence="4" id="KW-0812">Transmembrane</keyword>
<sequence>MTFLHWLRQPRRLATAAVITSVVGLLRLWRRQARVIGQIRITPISHLLQAVEAEKVREAVISTVACAYVLSDGTKCQASLLPIDAKLLVKLLHKHKVTYQALGPSPWKALALLAVPFAYLGVCGYMLYRLTNDGGIVGGPPPEHGSKSGGGGAPPSIGWDDVAGLPGVKAAVMEVVDVMQRPGRYARLGARCPRGILLAGPPGTGKTLLARAVAGEACVPFLCCAGSDFVEVFVGRGAKRVRSLFDEAARRAPCVLFIDELDAIGTARSARGGGGSDEHDHTLNQLLASMDGMGAVAGVLVMGATNRLGALDPALTRPGRFDRVLTLELPNETGRLEILRVHASRAPIERPEAVLPAVAARTAGCSGAELANLVNEAAICAVRANDTAVRGEHFEAALSSFLASRAGTYDAGRRAGAGGVPLSAGPSRASDGASAAQQQALQLQQAMWALLQGLQPPPPERARAAGSTGTGIEEVE</sequence>
<evidence type="ECO:0000256" key="2">
    <source>
        <dbReference type="ARBA" id="ARBA00004141"/>
    </source>
</evidence>
<evidence type="ECO:0000256" key="13">
    <source>
        <dbReference type="ARBA" id="ARBA00023136"/>
    </source>
</evidence>
<dbReference type="Pfam" id="PF17862">
    <property type="entry name" value="AAA_lid_3"/>
    <property type="match status" value="1"/>
</dbReference>
<feature type="domain" description="AAA+ ATPase" evidence="16">
    <location>
        <begin position="192"/>
        <end position="331"/>
    </location>
</feature>
<dbReference type="PANTHER" id="PTHR23076:SF97">
    <property type="entry name" value="ATP-DEPENDENT ZINC METALLOPROTEASE YME1L1"/>
    <property type="match status" value="1"/>
</dbReference>
<dbReference type="FunFam" id="3.40.50.300:FF:000277">
    <property type="entry name" value="ATP-dependent zinc metalloprotease FtsH"/>
    <property type="match status" value="1"/>
</dbReference>
<feature type="region of interest" description="Disordered" evidence="15">
    <location>
        <begin position="454"/>
        <end position="476"/>
    </location>
</feature>
<dbReference type="InterPro" id="IPR041569">
    <property type="entry name" value="AAA_lid_3"/>
</dbReference>
<dbReference type="GO" id="GO:0016020">
    <property type="term" value="C:membrane"/>
    <property type="evidence" value="ECO:0007669"/>
    <property type="project" value="UniProtKB-SubCell"/>
</dbReference>
<dbReference type="PROSITE" id="PS00674">
    <property type="entry name" value="AAA"/>
    <property type="match status" value="1"/>
</dbReference>
<keyword evidence="7" id="KW-0378">Hydrolase</keyword>
<dbReference type="Gene3D" id="1.10.8.60">
    <property type="match status" value="1"/>
</dbReference>